<reference evidence="1" key="1">
    <citation type="journal article" date="2021" name="New Phytol.">
        <title>Evolutionary innovations through gain and loss of genes in the ectomycorrhizal Boletales.</title>
        <authorList>
            <person name="Wu G."/>
            <person name="Miyauchi S."/>
            <person name="Morin E."/>
            <person name="Kuo A."/>
            <person name="Drula E."/>
            <person name="Varga T."/>
            <person name="Kohler A."/>
            <person name="Feng B."/>
            <person name="Cao Y."/>
            <person name="Lipzen A."/>
            <person name="Daum C."/>
            <person name="Hundley H."/>
            <person name="Pangilinan J."/>
            <person name="Johnson J."/>
            <person name="Barry K."/>
            <person name="LaButti K."/>
            <person name="Ng V."/>
            <person name="Ahrendt S."/>
            <person name="Min B."/>
            <person name="Choi I.G."/>
            <person name="Park H."/>
            <person name="Plett J.M."/>
            <person name="Magnuson J."/>
            <person name="Spatafora J.W."/>
            <person name="Nagy L.G."/>
            <person name="Henrissat B."/>
            <person name="Grigoriev I.V."/>
            <person name="Yang Z.L."/>
            <person name="Xu J."/>
            <person name="Martin F.M."/>
        </authorList>
    </citation>
    <scope>NUCLEOTIDE SEQUENCE</scope>
    <source>
        <strain evidence="1">KUC20120723A-06</strain>
    </source>
</reference>
<comment type="caution">
    <text evidence="1">The sequence shown here is derived from an EMBL/GenBank/DDBJ whole genome shotgun (WGS) entry which is preliminary data.</text>
</comment>
<gene>
    <name evidence="1" type="ORF">BV22DRAFT_1043262</name>
</gene>
<organism evidence="1 2">
    <name type="scientific">Leucogyrophana mollusca</name>
    <dbReference type="NCBI Taxonomy" id="85980"/>
    <lineage>
        <taxon>Eukaryota</taxon>
        <taxon>Fungi</taxon>
        <taxon>Dikarya</taxon>
        <taxon>Basidiomycota</taxon>
        <taxon>Agaricomycotina</taxon>
        <taxon>Agaricomycetes</taxon>
        <taxon>Agaricomycetidae</taxon>
        <taxon>Boletales</taxon>
        <taxon>Boletales incertae sedis</taxon>
        <taxon>Leucogyrophana</taxon>
    </lineage>
</organism>
<proteinExistence type="predicted"/>
<evidence type="ECO:0000313" key="1">
    <source>
        <dbReference type="EMBL" id="KAH7930258.1"/>
    </source>
</evidence>
<name>A0ACB8BYC2_9AGAM</name>
<dbReference type="Proteomes" id="UP000790709">
    <property type="component" value="Unassembled WGS sequence"/>
</dbReference>
<evidence type="ECO:0000313" key="2">
    <source>
        <dbReference type="Proteomes" id="UP000790709"/>
    </source>
</evidence>
<keyword evidence="2" id="KW-1185">Reference proteome</keyword>
<protein>
    <submittedName>
        <fullName evidence="1">Uncharacterized protein</fullName>
    </submittedName>
</protein>
<dbReference type="EMBL" id="MU266333">
    <property type="protein sequence ID" value="KAH7930258.1"/>
    <property type="molecule type" value="Genomic_DNA"/>
</dbReference>
<sequence>MSRGLGIFFRKARQERSIRRGDRALKGQSGRRRSKTQAVESAKAVRKRESNSKARKQDMAYGRGSVRGLVLTEAKGLGVTRICATGASMIRSEGRRPGSMSESTQELRLGDWGDVGEAKRASRGRPESIQGVRKVLKVNTSLNEGNKGRTGQSKGRARLKGKRKLRRSVIKVEMRVVVEVESKVASQTKVFSEFIVFLGISRPLGTAIVEVEK</sequence>
<accession>A0ACB8BYC2</accession>